<sequence length="195" mass="21857">MLVLVLVLVHPSLHPPPSLAPLLSRLVHQRIVPRTTEPLNSQFSTLNSQLASFSFSLGPLYRLSFVESVVQPHLSACLHYYVGYIPPLECPYLVSASDSVYHIVPVSSLSVLADIGSFWSLEPRHRQPPRYRSWFGLRRVYPATPPPPLRMPISISLFNVLDSRKSPFYFFRSPSSPVAPSFPYVAVSFPLSRSG</sequence>
<keyword evidence="2" id="KW-1185">Reference proteome</keyword>
<protein>
    <submittedName>
        <fullName evidence="1">Uncharacterized protein</fullName>
    </submittedName>
</protein>
<proteinExistence type="predicted"/>
<gene>
    <name evidence="1" type="ORF">OH76DRAFT_126411</name>
</gene>
<dbReference type="Proteomes" id="UP000256964">
    <property type="component" value="Unassembled WGS sequence"/>
</dbReference>
<accession>A0A371DJV9</accession>
<evidence type="ECO:0000313" key="2">
    <source>
        <dbReference type="Proteomes" id="UP000256964"/>
    </source>
</evidence>
<evidence type="ECO:0000313" key="1">
    <source>
        <dbReference type="EMBL" id="RDX52788.1"/>
    </source>
</evidence>
<reference evidence="1 2" key="1">
    <citation type="journal article" date="2018" name="Biotechnol. Biofuels">
        <title>Integrative visual omics of the white-rot fungus Polyporus brumalis exposes the biotechnological potential of its oxidative enzymes for delignifying raw plant biomass.</title>
        <authorList>
            <person name="Miyauchi S."/>
            <person name="Rancon A."/>
            <person name="Drula E."/>
            <person name="Hage H."/>
            <person name="Chaduli D."/>
            <person name="Favel A."/>
            <person name="Grisel S."/>
            <person name="Henrissat B."/>
            <person name="Herpoel-Gimbert I."/>
            <person name="Ruiz-Duenas F.J."/>
            <person name="Chevret D."/>
            <person name="Hainaut M."/>
            <person name="Lin J."/>
            <person name="Wang M."/>
            <person name="Pangilinan J."/>
            <person name="Lipzen A."/>
            <person name="Lesage-Meessen L."/>
            <person name="Navarro D."/>
            <person name="Riley R."/>
            <person name="Grigoriev I.V."/>
            <person name="Zhou S."/>
            <person name="Raouche S."/>
            <person name="Rosso M.N."/>
        </authorList>
    </citation>
    <scope>NUCLEOTIDE SEQUENCE [LARGE SCALE GENOMIC DNA]</scope>
    <source>
        <strain evidence="1 2">BRFM 1820</strain>
    </source>
</reference>
<name>A0A371DJV9_9APHY</name>
<dbReference type="AlphaFoldDB" id="A0A371DJV9"/>
<organism evidence="1 2">
    <name type="scientific">Lentinus brumalis</name>
    <dbReference type="NCBI Taxonomy" id="2498619"/>
    <lineage>
        <taxon>Eukaryota</taxon>
        <taxon>Fungi</taxon>
        <taxon>Dikarya</taxon>
        <taxon>Basidiomycota</taxon>
        <taxon>Agaricomycotina</taxon>
        <taxon>Agaricomycetes</taxon>
        <taxon>Polyporales</taxon>
        <taxon>Polyporaceae</taxon>
        <taxon>Lentinus</taxon>
    </lineage>
</organism>
<dbReference type="EMBL" id="KZ857389">
    <property type="protein sequence ID" value="RDX52788.1"/>
    <property type="molecule type" value="Genomic_DNA"/>
</dbReference>